<name>A0ABQ5FSW4_9ASTR</name>
<organism evidence="2 3">
    <name type="scientific">Tanacetum coccineum</name>
    <dbReference type="NCBI Taxonomy" id="301880"/>
    <lineage>
        <taxon>Eukaryota</taxon>
        <taxon>Viridiplantae</taxon>
        <taxon>Streptophyta</taxon>
        <taxon>Embryophyta</taxon>
        <taxon>Tracheophyta</taxon>
        <taxon>Spermatophyta</taxon>
        <taxon>Magnoliopsida</taxon>
        <taxon>eudicotyledons</taxon>
        <taxon>Gunneridae</taxon>
        <taxon>Pentapetalae</taxon>
        <taxon>asterids</taxon>
        <taxon>campanulids</taxon>
        <taxon>Asterales</taxon>
        <taxon>Asteraceae</taxon>
        <taxon>Asteroideae</taxon>
        <taxon>Anthemideae</taxon>
        <taxon>Anthemidinae</taxon>
        <taxon>Tanacetum</taxon>
    </lineage>
</organism>
<reference evidence="2" key="2">
    <citation type="submission" date="2022-01" db="EMBL/GenBank/DDBJ databases">
        <authorList>
            <person name="Yamashiro T."/>
            <person name="Shiraishi A."/>
            <person name="Satake H."/>
            <person name="Nakayama K."/>
        </authorList>
    </citation>
    <scope>NUCLEOTIDE SEQUENCE</scope>
</reference>
<keyword evidence="1" id="KW-0175">Coiled coil</keyword>
<accession>A0ABQ5FSW4</accession>
<comment type="caution">
    <text evidence="2">The sequence shown here is derived from an EMBL/GenBank/DDBJ whole genome shotgun (WGS) entry which is preliminary data.</text>
</comment>
<protein>
    <submittedName>
        <fullName evidence="2">Uncharacterized protein</fullName>
    </submittedName>
</protein>
<gene>
    <name evidence="2" type="ORF">Tco_1017926</name>
</gene>
<evidence type="ECO:0000313" key="2">
    <source>
        <dbReference type="EMBL" id="GJT66446.1"/>
    </source>
</evidence>
<keyword evidence="3" id="KW-1185">Reference proteome</keyword>
<proteinExistence type="predicted"/>
<dbReference type="EMBL" id="BQNB010017715">
    <property type="protein sequence ID" value="GJT66446.1"/>
    <property type="molecule type" value="Genomic_DNA"/>
</dbReference>
<sequence>MFSDLKYVQSLEKEVEELQTDKIKLSKEYDLLLEEWFLKDIMCSILCSFKSLDEKTELQYLKAQVQDKNIAISELKKLIENMKGKSVDTKFEKPSVVRQLNAFKLQKPSVLGKLSPFLNSSFIKFRNQAVSNINVIKSGMYQIDTGTTQTRAAQLNQTFRNTNPRVSTSTGVIHRTSVSRPQLRSNQMKDKVVQNNSQVKIKQKEAKDHHRISSFSNKAKSVTACNDSLKSRTSNVNVVCVTCGNCVFNSNHDACVSKFINDVNARSKKPNVEPISASKPTRKVNQYVATPHKKIVASEPTIQKSRS</sequence>
<reference evidence="2" key="1">
    <citation type="journal article" date="2022" name="Int. J. Mol. Sci.">
        <title>Draft Genome of Tanacetum Coccineum: Genomic Comparison of Closely Related Tanacetum-Family Plants.</title>
        <authorList>
            <person name="Yamashiro T."/>
            <person name="Shiraishi A."/>
            <person name="Nakayama K."/>
            <person name="Satake H."/>
        </authorList>
    </citation>
    <scope>NUCLEOTIDE SEQUENCE</scope>
</reference>
<evidence type="ECO:0000256" key="1">
    <source>
        <dbReference type="SAM" id="Coils"/>
    </source>
</evidence>
<feature type="coiled-coil region" evidence="1">
    <location>
        <begin position="8"/>
        <end position="35"/>
    </location>
</feature>
<evidence type="ECO:0000313" key="3">
    <source>
        <dbReference type="Proteomes" id="UP001151760"/>
    </source>
</evidence>
<dbReference type="Proteomes" id="UP001151760">
    <property type="component" value="Unassembled WGS sequence"/>
</dbReference>